<evidence type="ECO:0000313" key="2">
    <source>
        <dbReference type="Proteomes" id="UP001279734"/>
    </source>
</evidence>
<name>A0AAD3TJR8_NEPGR</name>
<sequence length="99" mass="11326">MEAYPCAITLSICSAPCPHNTSRTVRLTAALIISFKASCQYETHTSRPTYSKDKELLQHINQPLLYTSQQLQQNRTGTDQIESVFLHQFACYSYQPYFS</sequence>
<dbReference type="Proteomes" id="UP001279734">
    <property type="component" value="Unassembled WGS sequence"/>
</dbReference>
<accession>A0AAD3TJR8</accession>
<keyword evidence="2" id="KW-1185">Reference proteome</keyword>
<dbReference type="EMBL" id="BSYO01000038">
    <property type="protein sequence ID" value="GMH30291.1"/>
    <property type="molecule type" value="Genomic_DNA"/>
</dbReference>
<protein>
    <submittedName>
        <fullName evidence="1">Uncharacterized protein</fullName>
    </submittedName>
</protein>
<dbReference type="AlphaFoldDB" id="A0AAD3TJR8"/>
<organism evidence="1 2">
    <name type="scientific">Nepenthes gracilis</name>
    <name type="common">Slender pitcher plant</name>
    <dbReference type="NCBI Taxonomy" id="150966"/>
    <lineage>
        <taxon>Eukaryota</taxon>
        <taxon>Viridiplantae</taxon>
        <taxon>Streptophyta</taxon>
        <taxon>Embryophyta</taxon>
        <taxon>Tracheophyta</taxon>
        <taxon>Spermatophyta</taxon>
        <taxon>Magnoliopsida</taxon>
        <taxon>eudicotyledons</taxon>
        <taxon>Gunneridae</taxon>
        <taxon>Pentapetalae</taxon>
        <taxon>Caryophyllales</taxon>
        <taxon>Nepenthaceae</taxon>
        <taxon>Nepenthes</taxon>
    </lineage>
</organism>
<evidence type="ECO:0000313" key="1">
    <source>
        <dbReference type="EMBL" id="GMH30291.1"/>
    </source>
</evidence>
<comment type="caution">
    <text evidence="1">The sequence shown here is derived from an EMBL/GenBank/DDBJ whole genome shotgun (WGS) entry which is preliminary data.</text>
</comment>
<reference evidence="1" key="1">
    <citation type="submission" date="2023-05" db="EMBL/GenBank/DDBJ databases">
        <title>Nepenthes gracilis genome sequencing.</title>
        <authorList>
            <person name="Fukushima K."/>
        </authorList>
    </citation>
    <scope>NUCLEOTIDE SEQUENCE</scope>
    <source>
        <strain evidence="1">SING2019-196</strain>
    </source>
</reference>
<proteinExistence type="predicted"/>
<gene>
    <name evidence="1" type="ORF">Nepgr_032134</name>
</gene>